<keyword evidence="2" id="KW-1185">Reference proteome</keyword>
<dbReference type="EMBL" id="UZAJ01009732">
    <property type="protein sequence ID" value="VDO56140.1"/>
    <property type="molecule type" value="Genomic_DNA"/>
</dbReference>
<protein>
    <submittedName>
        <fullName evidence="3">DUF1619 domain-containing protein</fullName>
    </submittedName>
</protein>
<reference evidence="1 2" key="2">
    <citation type="submission" date="2018-11" db="EMBL/GenBank/DDBJ databases">
        <authorList>
            <consortium name="Pathogen Informatics"/>
        </authorList>
    </citation>
    <scope>NUCLEOTIDE SEQUENCE [LARGE SCALE GENOMIC DNA]</scope>
</reference>
<proteinExistence type="predicted"/>
<dbReference type="Proteomes" id="UP000267606">
    <property type="component" value="Unassembled WGS sequence"/>
</dbReference>
<reference evidence="3" key="1">
    <citation type="submission" date="2016-06" db="UniProtKB">
        <authorList>
            <consortium name="WormBaseParasite"/>
        </authorList>
    </citation>
    <scope>IDENTIFICATION</scope>
</reference>
<organism evidence="3">
    <name type="scientific">Onchocerca flexuosa</name>
    <dbReference type="NCBI Taxonomy" id="387005"/>
    <lineage>
        <taxon>Eukaryota</taxon>
        <taxon>Metazoa</taxon>
        <taxon>Ecdysozoa</taxon>
        <taxon>Nematoda</taxon>
        <taxon>Chromadorea</taxon>
        <taxon>Rhabditida</taxon>
        <taxon>Spirurina</taxon>
        <taxon>Spiruromorpha</taxon>
        <taxon>Filarioidea</taxon>
        <taxon>Onchocercidae</taxon>
        <taxon>Onchocerca</taxon>
    </lineage>
</organism>
<accession>A0A183HM20</accession>
<dbReference type="STRING" id="387005.A0A183HM20"/>
<evidence type="ECO:0000313" key="1">
    <source>
        <dbReference type="EMBL" id="VDO56140.1"/>
    </source>
</evidence>
<evidence type="ECO:0000313" key="2">
    <source>
        <dbReference type="Proteomes" id="UP000267606"/>
    </source>
</evidence>
<dbReference type="WBParaSite" id="OFLC_0000853101-mRNA-1">
    <property type="protein sequence ID" value="OFLC_0000853101-mRNA-1"/>
    <property type="gene ID" value="OFLC_0000853101"/>
</dbReference>
<sequence>EETVEIWDDGKVTPFEYPAKILSDQCTGTAPLPLSKNISMVCLPQWNMFDEKHCIGLKYLNVSYYLRKYSTQKNGNRTIVSMESTPEKNRLIQWLHWNGTACNNAVSSVLIKFIVHDGLLEDVAISVHYVNTTKQNCFQQFYRFEAIFVGISPPSNAVEIVKPMGYEMGQTIRTDSISINTTFSIPYGMECDNRKQQINIRFGIQINTACRLRFIL</sequence>
<dbReference type="AlphaFoldDB" id="A0A183HM20"/>
<evidence type="ECO:0000313" key="3">
    <source>
        <dbReference type="WBParaSite" id="OFLC_0000853101-mRNA-1"/>
    </source>
</evidence>
<gene>
    <name evidence="1" type="ORF">OFLC_LOCUS8532</name>
</gene>
<name>A0A183HM20_9BILA</name>